<accession>A0A8B8AIT5</accession>
<name>A0A8B8AIT5_CRAVI</name>
<sequence>MNMLRTRIRLYVKETENILKNHKNVEEVTNCIEEFYKITQGYEPTVKVKFQDICFIREVFLAEFYPVLLKIFIENLEVEWFSNPHHKHLSEVFDKCFLDGDAASSFAVLIRCVDNLDISFRLNKCVFLLEKFLDNHGLFRIIQTGCKSPPDSSVDFVWDDLISLIATLPDKTANKLQLQNSEKFYPLQYIPLLCDEMMRVLRNQHETLASSKDIHLEFISRVIGKVCVSGHSALVWKTLVPPLERGVREDYLWCRMTERVVTGVPDRCLECTLTALLSHIPWYGLMEKFIGDSVSRKQKIQYLLCTKLLFHRHSQEIHLLQNIMGYLGSSHTRKALFVKVMRDLLAVWGDSSALRHTSVEQHLYITKALFIGLGFLQESHKEEIREDFIQLLMPGMQCHIGCSDHRIRKIGMALAETMSAALDPKGQQLKFEFPRDEEVEYLVSLTVPPEDPGLLDLAHEMGDVQINLEKPGEKTQEDGEVKGDLNIDPDLDSDDDLVPYDMSNDTKFTKVKQPKYIRDCMEGLISADEPDRLEICLGVSEALIRKNPDGLAEIAEEFAKILLHLSDRYSTKDFVTLRFKSLVALTVHAPEQVSKFLTSQFYERNYNLRQRMDILEVLGGAAQELSQPTGSSQSAEQEKPTNKITPVQSQNSPEGWREIVRQRIESKTRRFAKGAQKEVVASKNRFGVVVGSFFYPLMANFDRKENTFDMMGEDSLVLARLVYTLGVILYAAINTPAVKQMADRLLEFLWVIRFHSDVSVRHAVLFAVSMVILSVPGHTLLTDLHGEMMETKHWLEDVMEKDVNAESRKMAIQSLMLLENVIKQEFTKGGDLT</sequence>
<evidence type="ECO:0000313" key="9">
    <source>
        <dbReference type="RefSeq" id="XP_022291161.1"/>
    </source>
</evidence>
<reference evidence="9" key="1">
    <citation type="submission" date="2025-08" db="UniProtKB">
        <authorList>
            <consortium name="RefSeq"/>
        </authorList>
    </citation>
    <scope>IDENTIFICATION</scope>
    <source>
        <tissue evidence="9">Whole sample</tissue>
    </source>
</reference>
<evidence type="ECO:0000256" key="5">
    <source>
        <dbReference type="SAM" id="Phobius"/>
    </source>
</evidence>
<dbReference type="Proteomes" id="UP000694844">
    <property type="component" value="Chromosome 7"/>
</dbReference>
<dbReference type="InterPro" id="IPR051970">
    <property type="entry name" value="TEL2_Regulation"/>
</dbReference>
<organism evidence="8 9">
    <name type="scientific">Crassostrea virginica</name>
    <name type="common">Eastern oyster</name>
    <dbReference type="NCBI Taxonomy" id="6565"/>
    <lineage>
        <taxon>Eukaryota</taxon>
        <taxon>Metazoa</taxon>
        <taxon>Spiralia</taxon>
        <taxon>Lophotrochozoa</taxon>
        <taxon>Mollusca</taxon>
        <taxon>Bivalvia</taxon>
        <taxon>Autobranchia</taxon>
        <taxon>Pteriomorphia</taxon>
        <taxon>Ostreida</taxon>
        <taxon>Ostreoidea</taxon>
        <taxon>Ostreidae</taxon>
        <taxon>Crassostrea</taxon>
    </lineage>
</organism>
<dbReference type="GO" id="GO:0042162">
    <property type="term" value="F:telomeric DNA binding"/>
    <property type="evidence" value="ECO:0007669"/>
    <property type="project" value="TreeGrafter"/>
</dbReference>
<dbReference type="AlphaFoldDB" id="A0A8B8AIT5"/>
<keyword evidence="5" id="KW-1133">Transmembrane helix</keyword>
<dbReference type="InterPro" id="IPR019337">
    <property type="entry name" value="Telomere_length_regulation_dom"/>
</dbReference>
<evidence type="ECO:0000256" key="4">
    <source>
        <dbReference type="SAM" id="MobiDB-lite"/>
    </source>
</evidence>
<dbReference type="GO" id="GO:0051879">
    <property type="term" value="F:Hsp90 protein binding"/>
    <property type="evidence" value="ECO:0007669"/>
    <property type="project" value="TreeGrafter"/>
</dbReference>
<evidence type="ECO:0000256" key="1">
    <source>
        <dbReference type="ARBA" id="ARBA00004496"/>
    </source>
</evidence>
<evidence type="ECO:0000256" key="3">
    <source>
        <dbReference type="ARBA" id="ARBA00022490"/>
    </source>
</evidence>
<dbReference type="GO" id="GO:0005829">
    <property type="term" value="C:cytosol"/>
    <property type="evidence" value="ECO:0007669"/>
    <property type="project" value="TreeGrafter"/>
</dbReference>
<feature type="domain" description="TELO2 ARM repeat" evidence="7">
    <location>
        <begin position="331"/>
        <end position="426"/>
    </location>
</feature>
<dbReference type="InterPro" id="IPR038528">
    <property type="entry name" value="TEL2_C_sf"/>
</dbReference>
<dbReference type="Pfam" id="PF25320">
    <property type="entry name" value="TELO2_ARM"/>
    <property type="match status" value="1"/>
</dbReference>
<dbReference type="Gene3D" id="1.25.40.720">
    <property type="entry name" value="Telomere length regulation protein 2, C-terminal domain"/>
    <property type="match status" value="2"/>
</dbReference>
<dbReference type="InterPro" id="IPR057348">
    <property type="entry name" value="TELO2_ARM"/>
</dbReference>
<evidence type="ECO:0000259" key="7">
    <source>
        <dbReference type="Pfam" id="PF25320"/>
    </source>
</evidence>
<comment type="similarity">
    <text evidence="2">Belongs to the TEL2 family.</text>
</comment>
<keyword evidence="3" id="KW-0963">Cytoplasm</keyword>
<feature type="transmembrane region" description="Helical" evidence="5">
    <location>
        <begin position="717"/>
        <end position="738"/>
    </location>
</feature>
<evidence type="ECO:0000313" key="8">
    <source>
        <dbReference type="Proteomes" id="UP000694844"/>
    </source>
</evidence>
<dbReference type="KEGG" id="cvn:111102631"/>
<keyword evidence="5" id="KW-0472">Membrane</keyword>
<feature type="domain" description="Telomere length regulation protein conserved" evidence="6">
    <location>
        <begin position="514"/>
        <end position="622"/>
    </location>
</feature>
<dbReference type="GeneID" id="111102631"/>
<keyword evidence="5" id="KW-0812">Transmembrane</keyword>
<gene>
    <name evidence="9" type="primary">LOC111102631</name>
</gene>
<evidence type="ECO:0000256" key="2">
    <source>
        <dbReference type="ARBA" id="ARBA00006133"/>
    </source>
</evidence>
<feature type="compositionally biased region" description="Polar residues" evidence="4">
    <location>
        <begin position="625"/>
        <end position="635"/>
    </location>
</feature>
<proteinExistence type="inferred from homology"/>
<dbReference type="Pfam" id="PF10193">
    <property type="entry name" value="Telomere_reg-2"/>
    <property type="match status" value="1"/>
</dbReference>
<dbReference type="InterPro" id="IPR016024">
    <property type="entry name" value="ARM-type_fold"/>
</dbReference>
<keyword evidence="8" id="KW-1185">Reference proteome</keyword>
<dbReference type="GO" id="GO:0051083">
    <property type="term" value="P:'de novo' cotranslational protein folding"/>
    <property type="evidence" value="ECO:0007669"/>
    <property type="project" value="TreeGrafter"/>
</dbReference>
<dbReference type="FunFam" id="1.25.40.720:FF:000001">
    <property type="entry name" value="Telomere length regulation protein TEL2"/>
    <property type="match status" value="1"/>
</dbReference>
<dbReference type="PANTHER" id="PTHR15830:SF10">
    <property type="entry name" value="TELOMERE LENGTH REGULATION PROTEIN TEL2 HOMOLOG"/>
    <property type="match status" value="1"/>
</dbReference>
<feature type="transmembrane region" description="Helical" evidence="5">
    <location>
        <begin position="758"/>
        <end position="781"/>
    </location>
</feature>
<dbReference type="OrthoDB" id="10258062at2759"/>
<dbReference type="PANTHER" id="PTHR15830">
    <property type="entry name" value="TELOMERE LENGTH REGULATION PROTEIN TEL2 FAMILY MEMBER"/>
    <property type="match status" value="1"/>
</dbReference>
<comment type="subcellular location">
    <subcellularLocation>
        <location evidence="1">Cytoplasm</location>
    </subcellularLocation>
</comment>
<dbReference type="SUPFAM" id="SSF48371">
    <property type="entry name" value="ARM repeat"/>
    <property type="match status" value="1"/>
</dbReference>
<feature type="compositionally biased region" description="Polar residues" evidence="4">
    <location>
        <begin position="642"/>
        <end position="653"/>
    </location>
</feature>
<feature type="region of interest" description="Disordered" evidence="4">
    <location>
        <begin position="625"/>
        <end position="654"/>
    </location>
</feature>
<protein>
    <submittedName>
        <fullName evidence="9">Telomere length regulation protein TEL2 homolog</fullName>
    </submittedName>
</protein>
<dbReference type="RefSeq" id="XP_022291161.1">
    <property type="nucleotide sequence ID" value="XM_022435453.1"/>
</dbReference>
<evidence type="ECO:0000259" key="6">
    <source>
        <dbReference type="Pfam" id="PF10193"/>
    </source>
</evidence>